<dbReference type="RefSeq" id="XP_060423478.1">
    <property type="nucleotide sequence ID" value="XM_060576241.1"/>
</dbReference>
<protein>
    <submittedName>
        <fullName evidence="1">Uncharacterized protein</fullName>
    </submittedName>
</protein>
<dbReference type="EMBL" id="JAHMHR010000070">
    <property type="protein sequence ID" value="KAK1658714.1"/>
    <property type="molecule type" value="Genomic_DNA"/>
</dbReference>
<name>A0AAJ0ERN7_9PEZI</name>
<comment type="caution">
    <text evidence="1">The sequence shown here is derived from an EMBL/GenBank/DDBJ whole genome shotgun (WGS) entry which is preliminary data.</text>
</comment>
<organism evidence="1 2">
    <name type="scientific">Colletotrichum godetiae</name>
    <dbReference type="NCBI Taxonomy" id="1209918"/>
    <lineage>
        <taxon>Eukaryota</taxon>
        <taxon>Fungi</taxon>
        <taxon>Dikarya</taxon>
        <taxon>Ascomycota</taxon>
        <taxon>Pezizomycotina</taxon>
        <taxon>Sordariomycetes</taxon>
        <taxon>Hypocreomycetidae</taxon>
        <taxon>Glomerellales</taxon>
        <taxon>Glomerellaceae</taxon>
        <taxon>Colletotrichum</taxon>
        <taxon>Colletotrichum acutatum species complex</taxon>
    </lineage>
</organism>
<dbReference type="AlphaFoldDB" id="A0AAJ0ERN7"/>
<keyword evidence="2" id="KW-1185">Reference proteome</keyword>
<sequence>MVVLAGLARPVVSFVLAAGVLICHAAWLHPIPPAFPCGWCHLGVRLWTSVPSVCVPCVPVEAVEGRHERPAGARGWIVEEGRLGGGRRSFGCQISHPETCFCFFHTQAVARRQREVGLSQCTIDEKLPSSHVRWSRFGPKPCATL</sequence>
<dbReference type="GeneID" id="85460767"/>
<dbReference type="Proteomes" id="UP001224890">
    <property type="component" value="Unassembled WGS sequence"/>
</dbReference>
<evidence type="ECO:0000313" key="1">
    <source>
        <dbReference type="EMBL" id="KAK1658714.1"/>
    </source>
</evidence>
<gene>
    <name evidence="1" type="ORF">BDP55DRAFT_681943</name>
</gene>
<evidence type="ECO:0000313" key="2">
    <source>
        <dbReference type="Proteomes" id="UP001224890"/>
    </source>
</evidence>
<proteinExistence type="predicted"/>
<accession>A0AAJ0ERN7</accession>
<reference evidence="1" key="1">
    <citation type="submission" date="2021-06" db="EMBL/GenBank/DDBJ databases">
        <title>Comparative genomics, transcriptomics and evolutionary studies reveal genomic signatures of adaptation to plant cell wall in hemibiotrophic fungi.</title>
        <authorList>
            <consortium name="DOE Joint Genome Institute"/>
            <person name="Baroncelli R."/>
            <person name="Diaz J.F."/>
            <person name="Benocci T."/>
            <person name="Peng M."/>
            <person name="Battaglia E."/>
            <person name="Haridas S."/>
            <person name="Andreopoulos W."/>
            <person name="Labutti K."/>
            <person name="Pangilinan J."/>
            <person name="Floch G.L."/>
            <person name="Makela M.R."/>
            <person name="Henrissat B."/>
            <person name="Grigoriev I.V."/>
            <person name="Crouch J.A."/>
            <person name="De Vries R.P."/>
            <person name="Sukno S.A."/>
            <person name="Thon M.R."/>
        </authorList>
    </citation>
    <scope>NUCLEOTIDE SEQUENCE</scope>
    <source>
        <strain evidence="1">CBS 193.32</strain>
    </source>
</reference>